<feature type="region of interest" description="Disordered" evidence="4">
    <location>
        <begin position="119"/>
        <end position="144"/>
    </location>
</feature>
<dbReference type="GO" id="GO:0016783">
    <property type="term" value="F:sulfurtransferase activity"/>
    <property type="evidence" value="ECO:0007669"/>
    <property type="project" value="TreeGrafter"/>
</dbReference>
<evidence type="ECO:0000313" key="6">
    <source>
        <dbReference type="Proteomes" id="UP000078113"/>
    </source>
</evidence>
<keyword evidence="6" id="KW-1185">Reference proteome</keyword>
<evidence type="ECO:0000256" key="1">
    <source>
        <dbReference type="ARBA" id="ARBA00022490"/>
    </source>
</evidence>
<comment type="caution">
    <text evidence="5">The sequence shown here is derived from an EMBL/GenBank/DDBJ whole genome shotgun (WGS) entry which is preliminary data.</text>
</comment>
<comment type="function">
    <text evidence="3">Plays a central role in 2-thiolation of mcm(5)S(2)U at tRNA wobble positions of tRNA(Lys), tRNA(Glu) and tRNA(Gln). May act by forming a heterodimer with NCS6 that ligates sulfur from thiocarboxylated URM1 onto the uridine of tRNAs at wobble position. Prior mcm(5) tRNA modification by the elongator complex is required for 2-thiolation. May also be involved in protein urmylation.</text>
</comment>
<organism evidence="5 6">
    <name type="scientific">Tilletia walkeri</name>
    <dbReference type="NCBI Taxonomy" id="117179"/>
    <lineage>
        <taxon>Eukaryota</taxon>
        <taxon>Fungi</taxon>
        <taxon>Dikarya</taxon>
        <taxon>Basidiomycota</taxon>
        <taxon>Ustilaginomycotina</taxon>
        <taxon>Exobasidiomycetes</taxon>
        <taxon>Tilletiales</taxon>
        <taxon>Tilletiaceae</taxon>
        <taxon>Tilletia</taxon>
    </lineage>
</organism>
<dbReference type="GO" id="GO:0032447">
    <property type="term" value="P:protein urmylation"/>
    <property type="evidence" value="ECO:0007669"/>
    <property type="project" value="UniProtKB-UniRule"/>
</dbReference>
<evidence type="ECO:0000256" key="2">
    <source>
        <dbReference type="ARBA" id="ARBA00022694"/>
    </source>
</evidence>
<dbReference type="Proteomes" id="UP000078113">
    <property type="component" value="Unassembled WGS sequence"/>
</dbReference>
<sequence length="619" mass="66043">MDSDGVQQVSSAASPRTAICVRCRVTAATLELPQTGAYCSPCATDIFHVKAKLGLDRARGTCLEYAQRAGKGKAKEVEPSEGGSAADEKGIAIAFSGSDSSLMLLQAVAQYFLPDGPEAENQQERAQNAGAGGAKSKRKKKDTRRMDTVAFLNVLYVDQGALDRGSEESDDSSTERIARLKSVVTSISPSFRFVPLRLEDVFRSSPLPQSEVRQETPDDSAEYVLCTSAPSSSRHLLLPSTTQAALTPKQALRQLHDAINPPPSQMPRLSVPAALTRSEDLRRILTQRLLRKAAREQGACALLLGDTASGAAVRFIEAITKGEGGKAAVEGAPAIWMNDLLVGRPLREILAQEVRFQVELLGMQPGGLAKGSYLSASSHTAERGSIGRLTNGFIANLESNVASTVSTVTRTASKIVLDLPTPRLRQDRDEAPISMPAQEAKSLGTEVPDEGLDQGETDIEASEARKRKGQQIAFGSAAQRLIRMVEEVPRWDELMQDDESMDQGASSTSSRACPFCGMPAQSEKANGWKESISILASASSDASYPPSQTNEEAPTSDRVDLTSSLCYGCALVLDTPPPLTRGIGSTKPVGAAPVESGRMPLPRFVSDGLKFPSSLLGKE</sequence>
<dbReference type="PANTHER" id="PTHR20882">
    <property type="entry name" value="CYTOPLASMIC TRNA 2-THIOLATION PROTEIN 2"/>
    <property type="match status" value="1"/>
</dbReference>
<dbReference type="EMBL" id="LWDG02000204">
    <property type="protein sequence ID" value="KAE8267694.1"/>
    <property type="molecule type" value="Genomic_DNA"/>
</dbReference>
<comment type="similarity">
    <text evidence="3">Belongs to the CTU2/NCS2 family.</text>
</comment>
<evidence type="ECO:0000256" key="4">
    <source>
        <dbReference type="SAM" id="MobiDB-lite"/>
    </source>
</evidence>
<keyword evidence="1 3" id="KW-0963">Cytoplasm</keyword>
<dbReference type="Gene3D" id="3.40.50.620">
    <property type="entry name" value="HUPs"/>
    <property type="match status" value="1"/>
</dbReference>
<dbReference type="GO" id="GO:0016779">
    <property type="term" value="F:nucleotidyltransferase activity"/>
    <property type="evidence" value="ECO:0007669"/>
    <property type="project" value="UniProtKB-UniRule"/>
</dbReference>
<feature type="region of interest" description="Disordered" evidence="4">
    <location>
        <begin position="425"/>
        <end position="451"/>
    </location>
</feature>
<dbReference type="HAMAP" id="MF_03054">
    <property type="entry name" value="CTU2"/>
    <property type="match status" value="1"/>
</dbReference>
<proteinExistence type="inferred from homology"/>
<name>A0A8X7N6U3_9BASI</name>
<reference evidence="5" key="1">
    <citation type="submission" date="2016-04" db="EMBL/GenBank/DDBJ databases">
        <authorList>
            <person name="Nguyen H.D."/>
            <person name="Samba Siva P."/>
            <person name="Cullis J."/>
            <person name="Levesque C.A."/>
            <person name="Hambleton S."/>
        </authorList>
    </citation>
    <scope>NUCLEOTIDE SEQUENCE</scope>
    <source>
        <strain evidence="5">DAOMC 236422</strain>
    </source>
</reference>
<feature type="region of interest" description="Disordered" evidence="4">
    <location>
        <begin position="538"/>
        <end position="557"/>
    </location>
</feature>
<dbReference type="AlphaFoldDB" id="A0A8X7N6U3"/>
<accession>A0A8X7N6U3</accession>
<gene>
    <name evidence="3" type="primary">NCS2</name>
    <name evidence="3" type="synonym">CTU2</name>
    <name evidence="5" type="ORF">A4X09_0g4646</name>
</gene>
<comment type="subcellular location">
    <subcellularLocation>
        <location evidence="3">Cytoplasm</location>
    </subcellularLocation>
</comment>
<evidence type="ECO:0000313" key="5">
    <source>
        <dbReference type="EMBL" id="KAE8267694.1"/>
    </source>
</evidence>
<keyword evidence="2 3" id="KW-0819">tRNA processing</keyword>
<dbReference type="InterPro" id="IPR019407">
    <property type="entry name" value="CTU2"/>
</dbReference>
<dbReference type="InterPro" id="IPR014729">
    <property type="entry name" value="Rossmann-like_a/b/a_fold"/>
</dbReference>
<protein>
    <recommendedName>
        <fullName evidence="3">Cytoplasmic tRNA 2-thiolation protein 2</fullName>
    </recommendedName>
</protein>
<dbReference type="GO" id="GO:0000049">
    <property type="term" value="F:tRNA binding"/>
    <property type="evidence" value="ECO:0007669"/>
    <property type="project" value="InterPro"/>
</dbReference>
<reference evidence="5" key="2">
    <citation type="journal article" date="2019" name="IMA Fungus">
        <title>Genome sequencing and comparison of five Tilletia species to identify candidate genes for the detection of regulated species infecting wheat.</title>
        <authorList>
            <person name="Nguyen H.D.T."/>
            <person name="Sultana T."/>
            <person name="Kesanakurti P."/>
            <person name="Hambleton S."/>
        </authorList>
    </citation>
    <scope>NUCLEOTIDE SEQUENCE</scope>
    <source>
        <strain evidence="5">DAOMC 236422</strain>
    </source>
</reference>
<dbReference type="PANTHER" id="PTHR20882:SF14">
    <property type="entry name" value="CYTOPLASMIC TRNA 2-THIOLATION PROTEIN 2"/>
    <property type="match status" value="1"/>
</dbReference>
<evidence type="ECO:0000256" key="3">
    <source>
        <dbReference type="HAMAP-Rule" id="MF_03054"/>
    </source>
</evidence>
<comment type="pathway">
    <text evidence="3">tRNA modification; 5-methoxycarbonylmethyl-2-thiouridine-tRNA biosynthesis.</text>
</comment>
<dbReference type="GO" id="GO:0002143">
    <property type="term" value="P:tRNA wobble position uridine thiolation"/>
    <property type="evidence" value="ECO:0007669"/>
    <property type="project" value="TreeGrafter"/>
</dbReference>
<dbReference type="Pfam" id="PF10288">
    <property type="entry name" value="CTU2"/>
    <property type="match status" value="1"/>
</dbReference>
<dbReference type="GO" id="GO:0005829">
    <property type="term" value="C:cytosol"/>
    <property type="evidence" value="ECO:0007669"/>
    <property type="project" value="TreeGrafter"/>
</dbReference>